<dbReference type="AlphaFoldDB" id="A0AAD6NLR9"/>
<evidence type="ECO:0000313" key="1">
    <source>
        <dbReference type="EMBL" id="KAJ6264101.1"/>
    </source>
</evidence>
<evidence type="ECO:0000313" key="2">
    <source>
        <dbReference type="Proteomes" id="UP001221413"/>
    </source>
</evidence>
<accession>A0AAD6NLR9</accession>
<gene>
    <name evidence="1" type="ORF">Dda_0243</name>
</gene>
<protein>
    <submittedName>
        <fullName evidence="1">Uncharacterized protein</fullName>
    </submittedName>
</protein>
<reference evidence="1" key="1">
    <citation type="submission" date="2023-01" db="EMBL/GenBank/DDBJ databases">
        <title>The chitinases involved in constricting ring structure development in the nematode-trapping fungus Drechslerella dactyloides.</title>
        <authorList>
            <person name="Wang R."/>
            <person name="Zhang L."/>
            <person name="Tang P."/>
            <person name="Li S."/>
            <person name="Liang L."/>
        </authorList>
    </citation>
    <scope>NUCLEOTIDE SEQUENCE</scope>
    <source>
        <strain evidence="1">YMF1.00031</strain>
    </source>
</reference>
<organism evidence="1 2">
    <name type="scientific">Drechslerella dactyloides</name>
    <name type="common">Nematode-trapping fungus</name>
    <name type="synonym">Arthrobotrys dactyloides</name>
    <dbReference type="NCBI Taxonomy" id="74499"/>
    <lineage>
        <taxon>Eukaryota</taxon>
        <taxon>Fungi</taxon>
        <taxon>Dikarya</taxon>
        <taxon>Ascomycota</taxon>
        <taxon>Pezizomycotina</taxon>
        <taxon>Orbiliomycetes</taxon>
        <taxon>Orbiliales</taxon>
        <taxon>Orbiliaceae</taxon>
        <taxon>Drechslerella</taxon>
    </lineage>
</organism>
<dbReference type="EMBL" id="JAQGDS010000001">
    <property type="protein sequence ID" value="KAJ6264101.1"/>
    <property type="molecule type" value="Genomic_DNA"/>
</dbReference>
<dbReference type="Proteomes" id="UP001221413">
    <property type="component" value="Unassembled WGS sequence"/>
</dbReference>
<comment type="caution">
    <text evidence="1">The sequence shown here is derived from an EMBL/GenBank/DDBJ whole genome shotgun (WGS) entry which is preliminary data.</text>
</comment>
<keyword evidence="2" id="KW-1185">Reference proteome</keyword>
<proteinExistence type="predicted"/>
<sequence length="82" mass="9367">MTTLPRLALLWKTPIFPGGMHMATWDLLKMSDTDASRTDIGQYADYPQQRDVSDIIWRQHQADELVLVSVEGCRVEKMGMSL</sequence>
<name>A0AAD6NLR9_DREDA</name>